<dbReference type="Proteomes" id="UP000242381">
    <property type="component" value="Unassembled WGS sequence"/>
</dbReference>
<protein>
    <submittedName>
        <fullName evidence="2">Uncharacterized protein</fullName>
    </submittedName>
</protein>
<gene>
    <name evidence="2" type="ORF">BCV71DRAFT_269441</name>
</gene>
<reference evidence="2 3" key="1">
    <citation type="journal article" date="2016" name="Proc. Natl. Acad. Sci. U.S.A.">
        <title>Lipid metabolic changes in an early divergent fungus govern the establishment of a mutualistic symbiosis with endobacteria.</title>
        <authorList>
            <person name="Lastovetsky O.A."/>
            <person name="Gaspar M.L."/>
            <person name="Mondo S.J."/>
            <person name="LaButti K.M."/>
            <person name="Sandor L."/>
            <person name="Grigoriev I.V."/>
            <person name="Henry S.A."/>
            <person name="Pawlowska T.E."/>
        </authorList>
    </citation>
    <scope>NUCLEOTIDE SEQUENCE [LARGE SCALE GENOMIC DNA]</scope>
    <source>
        <strain evidence="2 3">ATCC 11559</strain>
    </source>
</reference>
<sequence length="84" mass="9816">MNAWGRWSLCIILRINIGASLQEIMNLSPVKNRKTKTKEEIEKIELGNSVSAKKAFWTVRDWRRAIWADESTFNKGENMSLEEF</sequence>
<dbReference type="AlphaFoldDB" id="A0A1X0RJL5"/>
<evidence type="ECO:0000313" key="2">
    <source>
        <dbReference type="EMBL" id="ORE12196.1"/>
    </source>
</evidence>
<feature type="chain" id="PRO_5013094857" evidence="1">
    <location>
        <begin position="23"/>
        <end position="84"/>
    </location>
</feature>
<accession>A0A1X0RJL5</accession>
<organism evidence="2 3">
    <name type="scientific">Rhizopus microsporus</name>
    <dbReference type="NCBI Taxonomy" id="58291"/>
    <lineage>
        <taxon>Eukaryota</taxon>
        <taxon>Fungi</taxon>
        <taxon>Fungi incertae sedis</taxon>
        <taxon>Mucoromycota</taxon>
        <taxon>Mucoromycotina</taxon>
        <taxon>Mucoromycetes</taxon>
        <taxon>Mucorales</taxon>
        <taxon>Mucorineae</taxon>
        <taxon>Rhizopodaceae</taxon>
        <taxon>Rhizopus</taxon>
    </lineage>
</organism>
<evidence type="ECO:0000313" key="3">
    <source>
        <dbReference type="Proteomes" id="UP000242381"/>
    </source>
</evidence>
<name>A0A1X0RJL5_RHIZD</name>
<keyword evidence="1" id="KW-0732">Signal</keyword>
<feature type="signal peptide" evidence="1">
    <location>
        <begin position="1"/>
        <end position="22"/>
    </location>
</feature>
<evidence type="ECO:0000256" key="1">
    <source>
        <dbReference type="SAM" id="SignalP"/>
    </source>
</evidence>
<dbReference type="EMBL" id="KV921801">
    <property type="protein sequence ID" value="ORE12196.1"/>
    <property type="molecule type" value="Genomic_DNA"/>
</dbReference>
<proteinExistence type="predicted"/>